<dbReference type="PANTHER" id="PTHR11895:SF7">
    <property type="entry name" value="GLUTAMYL-TRNA(GLN) AMIDOTRANSFERASE SUBUNIT A, MITOCHONDRIAL"/>
    <property type="match status" value="1"/>
</dbReference>
<dbReference type="PANTHER" id="PTHR11895">
    <property type="entry name" value="TRANSAMIDASE"/>
    <property type="match status" value="1"/>
</dbReference>
<evidence type="ECO:0000313" key="5">
    <source>
        <dbReference type="Proteomes" id="UP000517753"/>
    </source>
</evidence>
<dbReference type="InterPro" id="IPR036928">
    <property type="entry name" value="AS_sf"/>
</dbReference>
<feature type="signal peptide" evidence="2">
    <location>
        <begin position="1"/>
        <end position="19"/>
    </location>
</feature>
<dbReference type="EC" id="3.5.1.4" evidence="4"/>
<keyword evidence="2" id="KW-0732">Signal</keyword>
<dbReference type="PROSITE" id="PS00571">
    <property type="entry name" value="AMIDASES"/>
    <property type="match status" value="1"/>
</dbReference>
<dbReference type="AlphaFoldDB" id="A0A7Y9K3M6"/>
<name>A0A7Y9K3M6_9SPHN</name>
<keyword evidence="5" id="KW-1185">Reference proteome</keyword>
<evidence type="ECO:0000256" key="2">
    <source>
        <dbReference type="SAM" id="SignalP"/>
    </source>
</evidence>
<evidence type="ECO:0000259" key="3">
    <source>
        <dbReference type="Pfam" id="PF01425"/>
    </source>
</evidence>
<evidence type="ECO:0000313" key="4">
    <source>
        <dbReference type="EMBL" id="NYD91189.1"/>
    </source>
</evidence>
<dbReference type="InterPro" id="IPR023631">
    <property type="entry name" value="Amidase_dom"/>
</dbReference>
<protein>
    <submittedName>
        <fullName evidence="4">Amidase</fullName>
        <ecNumber evidence="4">3.5.1.4</ecNumber>
    </submittedName>
</protein>
<dbReference type="EMBL" id="JACCBY010000004">
    <property type="protein sequence ID" value="NYD91189.1"/>
    <property type="molecule type" value="Genomic_DNA"/>
</dbReference>
<gene>
    <name evidence="4" type="ORF">HD841_002996</name>
</gene>
<feature type="chain" id="PRO_5030628535" evidence="2">
    <location>
        <begin position="20"/>
        <end position="487"/>
    </location>
</feature>
<accession>A0A7Y9K3M6</accession>
<dbReference type="RefSeq" id="WP_179509606.1">
    <property type="nucleotide sequence ID" value="NZ_JACCBY010000004.1"/>
</dbReference>
<reference evidence="4 5" key="1">
    <citation type="submission" date="2020-07" db="EMBL/GenBank/DDBJ databases">
        <authorList>
            <person name="Partida-Martinez L."/>
            <person name="Huntemann M."/>
            <person name="Clum A."/>
            <person name="Wang J."/>
            <person name="Palaniappan K."/>
            <person name="Ritter S."/>
            <person name="Chen I.-M."/>
            <person name="Stamatis D."/>
            <person name="Reddy T."/>
            <person name="O'Malley R."/>
            <person name="Daum C."/>
            <person name="Shapiro N."/>
            <person name="Ivanova N."/>
            <person name="Kyrpides N."/>
            <person name="Woyke T."/>
        </authorList>
    </citation>
    <scope>NUCLEOTIDE SEQUENCE [LARGE SCALE GENOMIC DNA]</scope>
    <source>
        <strain evidence="4 5">AS2.3</strain>
    </source>
</reference>
<reference evidence="4 5" key="2">
    <citation type="submission" date="2020-08" db="EMBL/GenBank/DDBJ databases">
        <title>The Agave Microbiome: Exploring the role of microbial communities in plant adaptations to desert environments.</title>
        <authorList>
            <person name="Partida-Martinez L.P."/>
        </authorList>
    </citation>
    <scope>NUCLEOTIDE SEQUENCE [LARGE SCALE GENOMIC DNA]</scope>
    <source>
        <strain evidence="4 5">AS2.3</strain>
    </source>
</reference>
<dbReference type="Gene3D" id="3.90.1300.10">
    <property type="entry name" value="Amidase signature (AS) domain"/>
    <property type="match status" value="1"/>
</dbReference>
<dbReference type="Proteomes" id="UP000517753">
    <property type="component" value="Unassembled WGS sequence"/>
</dbReference>
<dbReference type="SUPFAM" id="SSF75304">
    <property type="entry name" value="Amidase signature (AS) enzymes"/>
    <property type="match status" value="1"/>
</dbReference>
<comment type="caution">
    <text evidence="4">The sequence shown here is derived from an EMBL/GenBank/DDBJ whole genome shotgun (WGS) entry which is preliminary data.</text>
</comment>
<keyword evidence="4" id="KW-0378">Hydrolase</keyword>
<dbReference type="GO" id="GO:0004040">
    <property type="term" value="F:amidase activity"/>
    <property type="evidence" value="ECO:0007669"/>
    <property type="project" value="UniProtKB-EC"/>
</dbReference>
<dbReference type="Pfam" id="PF01425">
    <property type="entry name" value="Amidase"/>
    <property type="match status" value="1"/>
</dbReference>
<dbReference type="InterPro" id="IPR000120">
    <property type="entry name" value="Amidase"/>
</dbReference>
<comment type="similarity">
    <text evidence="1">Belongs to the amidase family.</text>
</comment>
<organism evidence="4 5">
    <name type="scientific">Sphingomonas melonis</name>
    <dbReference type="NCBI Taxonomy" id="152682"/>
    <lineage>
        <taxon>Bacteria</taxon>
        <taxon>Pseudomonadati</taxon>
        <taxon>Pseudomonadota</taxon>
        <taxon>Alphaproteobacteria</taxon>
        <taxon>Sphingomonadales</taxon>
        <taxon>Sphingomonadaceae</taxon>
        <taxon>Sphingomonas</taxon>
    </lineage>
</organism>
<sequence length="487" mass="50341">MLKGAAATAVLAAAAPARATDALSNLDATGIAAAIRQGKLSAAEALDAAAARMRAAGAQLNCFSEVMVDEARTALRRLDRSAPFAGVPIVMKDEEPLAGHRFHFGSRLDRVMPVADRDGPVAALVKRAGFNVVARTTMSEFGALPTTETMAYGATRNPWSLGHTPGGSSGGAAAAVAAGILPLAHAVDGAGSIRIPASNCGLVGLKPSRGRVVKDAPAVAFDLVEPLCLTRTVRDTANYLAIAERRGAHAVLPPVGRVTQSSNRCLRIGLVASGLSGTSPSPEVAAGLAASATRLEAMGHTVEPSRWPFDGPAFLDDFSLLYAAEAAAIKKRLIADLGVDPRRVPELVEPASLAIASAGEMVPAVVTEAAMARVAAVSRSYFGWFDHFDVLLSPVLLTPPVPIGSITGALPILALSDKLKAYADYTMIQNATGGPAISLPLHWTADGMPVGMQFAGPLGGERTLLELAFALEEAQPWASRHPGVWVA</sequence>
<dbReference type="InterPro" id="IPR020556">
    <property type="entry name" value="Amidase_CS"/>
</dbReference>
<evidence type="ECO:0000256" key="1">
    <source>
        <dbReference type="ARBA" id="ARBA00009199"/>
    </source>
</evidence>
<proteinExistence type="inferred from homology"/>
<feature type="domain" description="Amidase" evidence="3">
    <location>
        <begin position="44"/>
        <end position="465"/>
    </location>
</feature>